<evidence type="ECO:0000256" key="2">
    <source>
        <dbReference type="ARBA" id="ARBA00010876"/>
    </source>
</evidence>
<dbReference type="EMBL" id="KK119167">
    <property type="protein sequence ID" value="KFM74935.1"/>
    <property type="molecule type" value="Genomic_DNA"/>
</dbReference>
<dbReference type="SUPFAM" id="SSF55120">
    <property type="entry name" value="Pseudouridine synthase"/>
    <property type="match status" value="1"/>
</dbReference>
<reference evidence="4 5" key="1">
    <citation type="submission" date="2013-11" db="EMBL/GenBank/DDBJ databases">
        <title>Genome sequencing of Stegodyphus mimosarum.</title>
        <authorList>
            <person name="Bechsgaard J."/>
        </authorList>
    </citation>
    <scope>NUCLEOTIDE SEQUENCE [LARGE SCALE GENOMIC DNA]</scope>
</reference>
<organism evidence="4 5">
    <name type="scientific">Stegodyphus mimosarum</name>
    <name type="common">African social velvet spider</name>
    <dbReference type="NCBI Taxonomy" id="407821"/>
    <lineage>
        <taxon>Eukaryota</taxon>
        <taxon>Metazoa</taxon>
        <taxon>Ecdysozoa</taxon>
        <taxon>Arthropoda</taxon>
        <taxon>Chelicerata</taxon>
        <taxon>Arachnida</taxon>
        <taxon>Araneae</taxon>
        <taxon>Araneomorphae</taxon>
        <taxon>Entelegynae</taxon>
        <taxon>Eresoidea</taxon>
        <taxon>Eresidae</taxon>
        <taxon>Stegodyphus</taxon>
    </lineage>
</organism>
<dbReference type="InterPro" id="IPR050188">
    <property type="entry name" value="RluA_PseudoU_synthase"/>
</dbReference>
<accession>A0A087UC46</accession>
<dbReference type="Gene3D" id="3.30.2350.10">
    <property type="entry name" value="Pseudouridine synthase"/>
    <property type="match status" value="1"/>
</dbReference>
<dbReference type="PANTHER" id="PTHR21600:SF83">
    <property type="entry name" value="PSEUDOURIDYLATE SYNTHASE RPUSD4, MITOCHONDRIAL"/>
    <property type="match status" value="1"/>
</dbReference>
<comment type="catalytic activity">
    <reaction evidence="1">
        <text>a uridine in mRNA = a pseudouridine in mRNA</text>
        <dbReference type="Rhea" id="RHEA:56644"/>
        <dbReference type="Rhea" id="RHEA-COMP:14658"/>
        <dbReference type="Rhea" id="RHEA-COMP:14659"/>
        <dbReference type="ChEBI" id="CHEBI:65314"/>
        <dbReference type="ChEBI" id="CHEBI:65315"/>
    </reaction>
</comment>
<evidence type="ECO:0000256" key="1">
    <source>
        <dbReference type="ARBA" id="ARBA00001166"/>
    </source>
</evidence>
<dbReference type="OMA" id="PPAWYHL"/>
<dbReference type="GO" id="GO:0009982">
    <property type="term" value="F:pseudouridine synthase activity"/>
    <property type="evidence" value="ECO:0007669"/>
    <property type="project" value="InterPro"/>
</dbReference>
<dbReference type="PANTHER" id="PTHR21600">
    <property type="entry name" value="MITOCHONDRIAL RNA PSEUDOURIDINE SYNTHASE"/>
    <property type="match status" value="1"/>
</dbReference>
<dbReference type="AlphaFoldDB" id="A0A087UC46"/>
<dbReference type="STRING" id="407821.A0A087UC46"/>
<gene>
    <name evidence="4" type="ORF">X975_17204</name>
</gene>
<evidence type="ECO:0000313" key="4">
    <source>
        <dbReference type="EMBL" id="KFM74935.1"/>
    </source>
</evidence>
<dbReference type="Proteomes" id="UP000054359">
    <property type="component" value="Unassembled WGS sequence"/>
</dbReference>
<protein>
    <submittedName>
        <fullName evidence="4">RNA pseudouridylate synthase domain-containing protein 3</fullName>
    </submittedName>
</protein>
<feature type="non-terminal residue" evidence="4">
    <location>
        <position position="302"/>
    </location>
</feature>
<evidence type="ECO:0000313" key="5">
    <source>
        <dbReference type="Proteomes" id="UP000054359"/>
    </source>
</evidence>
<dbReference type="InterPro" id="IPR020103">
    <property type="entry name" value="PsdUridine_synth_cat_dom_sf"/>
</dbReference>
<evidence type="ECO:0000256" key="3">
    <source>
        <dbReference type="ARBA" id="ARBA00023235"/>
    </source>
</evidence>
<proteinExistence type="inferred from homology"/>
<keyword evidence="3" id="KW-0413">Isomerase</keyword>
<dbReference type="GO" id="GO:0001522">
    <property type="term" value="P:pseudouridine synthesis"/>
    <property type="evidence" value="ECO:0007669"/>
    <property type="project" value="InterPro"/>
</dbReference>
<dbReference type="OrthoDB" id="428658at2759"/>
<dbReference type="GO" id="GO:0003723">
    <property type="term" value="F:RNA binding"/>
    <property type="evidence" value="ECO:0007669"/>
    <property type="project" value="InterPro"/>
</dbReference>
<sequence length="302" mass="33599">MNMSATEDELDDIRDGLVVLNKPFGVKVHGHDKPGARSKAGQNSASSIPVCDFTVEEALPHLKSYLKVSDLSILKSAERYTSGIMLLSADQKISKNVKRSFDIAKSRKLPHLIHWMLTLGYPVATYKKERVGIKFLEAGEGEIRQPVIVNEVSRRAVALKRIHPVLVEFRVLSTNPALPTSLVEIATSSVKFHFVRVYASDRIATILGDVLYSSRMNTLLGVPVKAQIQKTLSFDMQPLPEKVAEKLGVPKGAVGHSMIPTMLHLRSIILPSFRGEDLILTAELPMHFRWTKDKLNLLSECK</sequence>
<comment type="similarity">
    <text evidence="2">Belongs to the pseudouridine synthase RluA family.</text>
</comment>
<name>A0A087UC46_STEMI</name>
<keyword evidence="5" id="KW-1185">Reference proteome</keyword>